<evidence type="ECO:0000256" key="2">
    <source>
        <dbReference type="ARBA" id="ARBA00022692"/>
    </source>
</evidence>
<evidence type="ECO:0000256" key="5">
    <source>
        <dbReference type="RuleBase" id="RU000320"/>
    </source>
</evidence>
<dbReference type="InterPro" id="IPR018393">
    <property type="entry name" value="NADHpl_OxRdtase_5_subgr"/>
</dbReference>
<feature type="transmembrane region" description="Helical" evidence="7">
    <location>
        <begin position="532"/>
        <end position="550"/>
    </location>
</feature>
<gene>
    <name evidence="10" type="ORF">GCM10022252_04290</name>
</gene>
<evidence type="ECO:0000313" key="10">
    <source>
        <dbReference type="EMBL" id="GAA4180841.1"/>
    </source>
</evidence>
<comment type="caution">
    <text evidence="10">The sequence shown here is derived from an EMBL/GenBank/DDBJ whole genome shotgun (WGS) entry which is preliminary data.</text>
</comment>
<evidence type="ECO:0000256" key="1">
    <source>
        <dbReference type="ARBA" id="ARBA00004127"/>
    </source>
</evidence>
<feature type="transmembrane region" description="Helical" evidence="7">
    <location>
        <begin position="177"/>
        <end position="195"/>
    </location>
</feature>
<feature type="transmembrane region" description="Helical" evidence="7">
    <location>
        <begin position="265"/>
        <end position="286"/>
    </location>
</feature>
<dbReference type="NCBIfam" id="TIGR01974">
    <property type="entry name" value="NDH_I_L"/>
    <property type="match status" value="1"/>
</dbReference>
<feature type="domain" description="NADH-Ubiquinone oxidoreductase (complex I) chain 5 N-terminal" evidence="9">
    <location>
        <begin position="129"/>
        <end position="177"/>
    </location>
</feature>
<dbReference type="Pfam" id="PF00662">
    <property type="entry name" value="Proton_antipo_N"/>
    <property type="match status" value="1"/>
</dbReference>
<dbReference type="Pfam" id="PF00361">
    <property type="entry name" value="Proton_antipo_M"/>
    <property type="match status" value="1"/>
</dbReference>
<feature type="transmembrane region" description="Helical" evidence="7">
    <location>
        <begin position="145"/>
        <end position="165"/>
    </location>
</feature>
<dbReference type="InterPro" id="IPR001750">
    <property type="entry name" value="ND/Mrp_TM"/>
</dbReference>
<evidence type="ECO:0000259" key="8">
    <source>
        <dbReference type="Pfam" id="PF00361"/>
    </source>
</evidence>
<keyword evidence="2 5" id="KW-0812">Transmembrane</keyword>
<reference evidence="11" key="1">
    <citation type="journal article" date="2019" name="Int. J. Syst. Evol. Microbiol.">
        <title>The Global Catalogue of Microorganisms (GCM) 10K type strain sequencing project: providing services to taxonomists for standard genome sequencing and annotation.</title>
        <authorList>
            <consortium name="The Broad Institute Genomics Platform"/>
            <consortium name="The Broad Institute Genome Sequencing Center for Infectious Disease"/>
            <person name="Wu L."/>
            <person name="Ma J."/>
        </authorList>
    </citation>
    <scope>NUCLEOTIDE SEQUENCE [LARGE SCALE GENOMIC DNA]</scope>
    <source>
        <strain evidence="11">JCM 17388</strain>
    </source>
</reference>
<protein>
    <submittedName>
        <fullName evidence="10">NADH-quinone oxidoreductase subunit L</fullName>
    </submittedName>
</protein>
<feature type="transmembrane region" description="Helical" evidence="7">
    <location>
        <begin position="556"/>
        <end position="575"/>
    </location>
</feature>
<dbReference type="Gene3D" id="1.20.5.2700">
    <property type="match status" value="1"/>
</dbReference>
<feature type="transmembrane region" description="Helical" evidence="7">
    <location>
        <begin position="389"/>
        <end position="411"/>
    </location>
</feature>
<feature type="transmembrane region" description="Helical" evidence="7">
    <location>
        <begin position="201"/>
        <end position="219"/>
    </location>
</feature>
<feature type="transmembrane region" description="Helical" evidence="7">
    <location>
        <begin position="653"/>
        <end position="674"/>
    </location>
</feature>
<dbReference type="InterPro" id="IPR003945">
    <property type="entry name" value="NU5C-like"/>
</dbReference>
<keyword evidence="4 7" id="KW-0472">Membrane</keyword>
<dbReference type="PRINTS" id="PR01435">
    <property type="entry name" value="NPOXDRDTASE5"/>
</dbReference>
<evidence type="ECO:0000256" key="4">
    <source>
        <dbReference type="ARBA" id="ARBA00023136"/>
    </source>
</evidence>
<dbReference type="PRINTS" id="PR01434">
    <property type="entry name" value="NADHDHGNASE5"/>
</dbReference>
<evidence type="ECO:0000313" key="11">
    <source>
        <dbReference type="Proteomes" id="UP001501251"/>
    </source>
</evidence>
<accession>A0ABP8AAX5</accession>
<evidence type="ECO:0000256" key="7">
    <source>
        <dbReference type="SAM" id="Phobius"/>
    </source>
</evidence>
<feature type="transmembrane region" description="Helical" evidence="7">
    <location>
        <begin position="473"/>
        <end position="499"/>
    </location>
</feature>
<name>A0ABP8AAX5_9ACTN</name>
<feature type="transmembrane region" description="Helical" evidence="7">
    <location>
        <begin position="340"/>
        <end position="358"/>
    </location>
</feature>
<keyword evidence="3 7" id="KW-1133">Transmembrane helix</keyword>
<evidence type="ECO:0000256" key="3">
    <source>
        <dbReference type="ARBA" id="ARBA00022989"/>
    </source>
</evidence>
<feature type="transmembrane region" description="Helical" evidence="7">
    <location>
        <begin position="240"/>
        <end position="259"/>
    </location>
</feature>
<dbReference type="RefSeq" id="WP_344914393.1">
    <property type="nucleotide sequence ID" value="NZ_BAABAQ010000001.1"/>
</dbReference>
<feature type="domain" description="NADH:quinone oxidoreductase/Mrp antiporter transmembrane" evidence="8">
    <location>
        <begin position="194"/>
        <end position="462"/>
    </location>
</feature>
<feature type="transmembrane region" description="Helical" evidence="7">
    <location>
        <begin position="307"/>
        <end position="328"/>
    </location>
</feature>
<organism evidence="10 11">
    <name type="scientific">Streptosporangium oxazolinicum</name>
    <dbReference type="NCBI Taxonomy" id="909287"/>
    <lineage>
        <taxon>Bacteria</taxon>
        <taxon>Bacillati</taxon>
        <taxon>Actinomycetota</taxon>
        <taxon>Actinomycetes</taxon>
        <taxon>Streptosporangiales</taxon>
        <taxon>Streptosporangiaceae</taxon>
        <taxon>Streptosporangium</taxon>
    </lineage>
</organism>
<evidence type="ECO:0000256" key="6">
    <source>
        <dbReference type="SAM" id="MobiDB-lite"/>
    </source>
</evidence>
<feature type="region of interest" description="Disordered" evidence="6">
    <location>
        <begin position="31"/>
        <end position="68"/>
    </location>
</feature>
<dbReference type="PANTHER" id="PTHR42829:SF2">
    <property type="entry name" value="NADH-UBIQUINONE OXIDOREDUCTASE CHAIN 5"/>
    <property type="match status" value="1"/>
</dbReference>
<feature type="transmembrane region" description="Helical" evidence="7">
    <location>
        <begin position="365"/>
        <end position="383"/>
    </location>
</feature>
<proteinExistence type="predicted"/>
<comment type="subcellular location">
    <subcellularLocation>
        <location evidence="1">Endomembrane system</location>
        <topology evidence="1">Multi-pass membrane protein</topology>
    </subcellularLocation>
    <subcellularLocation>
        <location evidence="5">Membrane</location>
        <topology evidence="5">Multi-pass membrane protein</topology>
    </subcellularLocation>
</comment>
<dbReference type="InterPro" id="IPR001516">
    <property type="entry name" value="Proton_antipo_N"/>
</dbReference>
<evidence type="ECO:0000259" key="9">
    <source>
        <dbReference type="Pfam" id="PF00662"/>
    </source>
</evidence>
<dbReference type="PANTHER" id="PTHR42829">
    <property type="entry name" value="NADH-UBIQUINONE OXIDOREDUCTASE CHAIN 5"/>
    <property type="match status" value="1"/>
</dbReference>
<dbReference type="EMBL" id="BAABAQ010000001">
    <property type="protein sequence ID" value="GAA4180841.1"/>
    <property type="molecule type" value="Genomic_DNA"/>
</dbReference>
<feature type="transmembrane region" description="Helical" evidence="7">
    <location>
        <begin position="431"/>
        <end position="453"/>
    </location>
</feature>
<sequence>MITIASLVILLPFLAAATGLLGSRFPRRSRSVPLPETGGITSKAEASKVGAPKASAPKADTSEGNNTDTGANRRAAWIAVVPTAISTALAIWLAYATWAAGGDVIEPSAPVGPGAQGAIEGVTATFTVIETGSVPISVGLLVDGLAASIAVLVGVVALAVQVYSVGYMRGDRRYPSYSSFISLFTSAMLLVVYAADLMVLYVGWEIMGLCSYLLVGHWWEDRANSRAAIKAFLVTRIGDVGFLFGIFVLGTAAGSFKIADVIAGVPQMSSGTLIAATMLLLAGVAGKSAQVPLHVWLPDAMAGPTPISALIHAATMVAAGIFVVARLYPVFLGARPTLDVLAVLAALGMLGAALAALAQDDLKRVLAYSTISQLAYMAGALAAGSRSAAIFHLITHGAFKALLFLCAGAVIHAVGSNLMSTMGGLRRQLPITFAAMTIGFAALMGLPPASGFFSKDEVLVAIERSLSSGPLTGVAALLLYGCALATVAVTGAYATRAWLRTFFGQRAPRPEPASGASRTIHSVHEAPATMRWPILVLAVPALLLGFARVGDVHWGTAALSLAVALLGAGVVYAVWRSGPLDDPARLLGPLRGPCERAFYADSLYTGIFVRPVLFVAGLVARTDSRVVDGAVRGSGQATLGLAGLVRLVQNGNAQLYITGLLAGVLLIVAGAVILR</sequence>
<keyword evidence="11" id="KW-1185">Reference proteome</keyword>
<dbReference type="Proteomes" id="UP001501251">
    <property type="component" value="Unassembled WGS sequence"/>
</dbReference>